<proteinExistence type="predicted"/>
<evidence type="ECO:0000256" key="1">
    <source>
        <dbReference type="SAM" id="SignalP"/>
    </source>
</evidence>
<reference evidence="2 3" key="1">
    <citation type="journal article" date="2016" name="Genome Announc.">
        <title>Complete Genome Sequence of Methylobacterium populi P-1M, Isolated from Pink-Pigmented Household Biofilm.</title>
        <authorList>
            <person name="Morohoshi T."/>
            <person name="Ikeda T."/>
        </authorList>
    </citation>
    <scope>NUCLEOTIDE SEQUENCE [LARGE SCALE GENOMIC DNA]</scope>
    <source>
        <strain evidence="2 3">P-1M</strain>
    </source>
</reference>
<name>A0A160PFD6_9HYPH</name>
<evidence type="ECO:0000313" key="3">
    <source>
        <dbReference type="Proteomes" id="UP000218288"/>
    </source>
</evidence>
<feature type="chain" id="PRO_5007818469" evidence="1">
    <location>
        <begin position="28"/>
        <end position="182"/>
    </location>
</feature>
<feature type="signal peptide" evidence="1">
    <location>
        <begin position="1"/>
        <end position="27"/>
    </location>
</feature>
<organism evidence="2 3">
    <name type="scientific">Methylorubrum populi</name>
    <dbReference type="NCBI Taxonomy" id="223967"/>
    <lineage>
        <taxon>Bacteria</taxon>
        <taxon>Pseudomonadati</taxon>
        <taxon>Pseudomonadota</taxon>
        <taxon>Alphaproteobacteria</taxon>
        <taxon>Hyphomicrobiales</taxon>
        <taxon>Methylobacteriaceae</taxon>
        <taxon>Methylorubrum</taxon>
    </lineage>
</organism>
<evidence type="ECO:0000313" key="2">
    <source>
        <dbReference type="EMBL" id="BAU91909.1"/>
    </source>
</evidence>
<dbReference type="Proteomes" id="UP000218288">
    <property type="component" value="Chromosome"/>
</dbReference>
<dbReference type="EMBL" id="AP014809">
    <property type="protein sequence ID" value="BAU91909.1"/>
    <property type="molecule type" value="Genomic_DNA"/>
</dbReference>
<keyword evidence="1" id="KW-0732">Signal</keyword>
<dbReference type="AlphaFoldDB" id="A0A160PFD6"/>
<sequence>MSLILRVLQTIFLSMVMLIAANSPSMALQECKWFGTKPFCDGKCPSGWNYTGKREGCTTGSRRYCCREVASAPIPGPVPQTCRWFGTRPFCNGQCPSGWTYSGRRESCTTGSRRYCCYSGTVPPPTSSSGTNGPATPPPPARYCTNDCNTCTRDRLRCRQRSLYDTACPSSQSFFLAPQACY</sequence>
<accession>A0A160PFD6</accession>
<gene>
    <name evidence="2" type="ORF">MPPM_3304</name>
</gene>
<protein>
    <submittedName>
        <fullName evidence="2">Uncharacterized protein</fullName>
    </submittedName>
</protein>